<evidence type="ECO:0008006" key="3">
    <source>
        <dbReference type="Google" id="ProtNLM"/>
    </source>
</evidence>
<accession>A0A0F7IGD2</accession>
<evidence type="ECO:0000313" key="2">
    <source>
        <dbReference type="Proteomes" id="UP000034723"/>
    </source>
</evidence>
<reference evidence="1 2" key="1">
    <citation type="submission" date="2015-04" db="EMBL/GenBank/DDBJ databases">
        <title>The complete genome sequence of the hyperthermophilic, obligate iron-reducing archaeon Geoglobus ahangari strain 234T.</title>
        <authorList>
            <person name="Manzella M.P."/>
            <person name="Holmes D.E."/>
            <person name="Rocheleau J.M."/>
            <person name="Chung A."/>
            <person name="Reguera G."/>
            <person name="Kashefi K."/>
        </authorList>
    </citation>
    <scope>NUCLEOTIDE SEQUENCE [LARGE SCALE GENOMIC DNA]</scope>
    <source>
        <strain evidence="1 2">234</strain>
    </source>
</reference>
<protein>
    <recommendedName>
        <fullName evidence="3">DUF4157 domain-containing protein</fullName>
    </recommendedName>
</protein>
<organism evidence="1 2">
    <name type="scientific">Geoglobus ahangari</name>
    <dbReference type="NCBI Taxonomy" id="113653"/>
    <lineage>
        <taxon>Archaea</taxon>
        <taxon>Methanobacteriati</taxon>
        <taxon>Methanobacteriota</taxon>
        <taxon>Archaeoglobi</taxon>
        <taxon>Archaeoglobales</taxon>
        <taxon>Archaeoglobaceae</taxon>
        <taxon>Geoglobus</taxon>
    </lineage>
</organism>
<dbReference type="GeneID" id="24803349"/>
<dbReference type="AlphaFoldDB" id="A0A0F7IGD2"/>
<dbReference type="STRING" id="113653.GAH_00767"/>
<proteinExistence type="predicted"/>
<dbReference type="PATRIC" id="fig|113653.22.peg.767"/>
<dbReference type="EMBL" id="CP011267">
    <property type="protein sequence ID" value="AKG91898.1"/>
    <property type="molecule type" value="Genomic_DNA"/>
</dbReference>
<dbReference type="KEGG" id="gah:GAH_00767"/>
<evidence type="ECO:0000313" key="1">
    <source>
        <dbReference type="EMBL" id="AKG91898.1"/>
    </source>
</evidence>
<dbReference type="HOGENOM" id="CLU_830551_0_0_2"/>
<dbReference type="RefSeq" id="WP_048094793.1">
    <property type="nucleotide sequence ID" value="NZ_CP011267.1"/>
</dbReference>
<dbReference type="InParanoid" id="A0A0F7IGD2"/>
<sequence length="348" mass="40194">MRKWLAVFFLLILVISLSGCTFLDGDREIKQAYEDALKTFNEFRGTDLNPPLEVVDTKWVVERWGSYQPKEELFYKAMLLLPANYTFEKAKEHDLASFVAFTWEGKIYVVRDNYDPKTFKRTIYHELEHLYQERFNITSDGTFDGEKAKASTIEGDAKLISRIIAGESYEKERQSEVSEENAYFLLGYAPYLYGFNLAIEVYNRTGDTKEMLENPPVSMEQVMHPEKYFAHEGFEQVSLNVPGDKNRLGELFLFFFLAAHVDDVIARVAAEGWNGDAYVLNETGWAWKIAFDSEKDANEFTYACINMLDKLGGKEDGYYVLEGKYLPQKIKVVREGNTVMLISHFLEV</sequence>
<keyword evidence="2" id="KW-1185">Reference proteome</keyword>
<dbReference type="Proteomes" id="UP000034723">
    <property type="component" value="Chromosome"/>
</dbReference>
<dbReference type="OrthoDB" id="85977at2157"/>
<gene>
    <name evidence="1" type="ORF">GAH_00767</name>
</gene>
<dbReference type="PROSITE" id="PS51257">
    <property type="entry name" value="PROKAR_LIPOPROTEIN"/>
    <property type="match status" value="1"/>
</dbReference>
<name>A0A0F7IGD2_9EURY</name>